<reference evidence="2" key="2">
    <citation type="submission" date="2013-05" db="EMBL/GenBank/DDBJ databases">
        <authorList>
            <person name="Carter J.-M."/>
            <person name="Baker S.C."/>
            <person name="Pink R."/>
            <person name="Carter D.R.F."/>
            <person name="Collins A."/>
            <person name="Tomlin J."/>
            <person name="Gibbs M."/>
            <person name="Breuker C.J."/>
        </authorList>
    </citation>
    <scope>NUCLEOTIDE SEQUENCE</scope>
    <source>
        <tissue evidence="2">Ovary</tissue>
    </source>
</reference>
<feature type="non-terminal residue" evidence="2">
    <location>
        <position position="155"/>
    </location>
</feature>
<accession>S4P593</accession>
<dbReference type="GO" id="GO:0035312">
    <property type="term" value="F:5'-3' DNA exonuclease activity"/>
    <property type="evidence" value="ECO:0007669"/>
    <property type="project" value="TreeGrafter"/>
</dbReference>
<organism evidence="2">
    <name type="scientific">Pararge aegeria</name>
    <name type="common">speckled wood butterfly</name>
    <dbReference type="NCBI Taxonomy" id="116150"/>
    <lineage>
        <taxon>Eukaryota</taxon>
        <taxon>Metazoa</taxon>
        <taxon>Ecdysozoa</taxon>
        <taxon>Arthropoda</taxon>
        <taxon>Hexapoda</taxon>
        <taxon>Insecta</taxon>
        <taxon>Pterygota</taxon>
        <taxon>Neoptera</taxon>
        <taxon>Endopterygota</taxon>
        <taxon>Lepidoptera</taxon>
        <taxon>Glossata</taxon>
        <taxon>Ditrysia</taxon>
        <taxon>Papilionoidea</taxon>
        <taxon>Nymphalidae</taxon>
        <taxon>Satyrinae</taxon>
        <taxon>Satyrini</taxon>
        <taxon>Parargina</taxon>
        <taxon>Pararge</taxon>
    </lineage>
</organism>
<dbReference type="Gene3D" id="3.60.15.10">
    <property type="entry name" value="Ribonuclease Z/Hydroxyacylglutathione hydrolase-like"/>
    <property type="match status" value="1"/>
</dbReference>
<dbReference type="PANTHER" id="PTHR23240">
    <property type="entry name" value="DNA CROSS-LINK REPAIR PROTEIN PSO2/SNM1-RELATED"/>
    <property type="match status" value="1"/>
</dbReference>
<feature type="compositionally biased region" description="Basic and acidic residues" evidence="1">
    <location>
        <begin position="9"/>
        <end position="27"/>
    </location>
</feature>
<dbReference type="AlphaFoldDB" id="S4P593"/>
<feature type="compositionally biased region" description="Polar residues" evidence="1">
    <location>
        <begin position="31"/>
        <end position="46"/>
    </location>
</feature>
<dbReference type="EMBL" id="GAIX01005689">
    <property type="protein sequence ID" value="JAA86871.1"/>
    <property type="molecule type" value="Transcribed_RNA"/>
</dbReference>
<reference evidence="2" key="1">
    <citation type="journal article" date="2013" name="BMC Genomics">
        <title>Unscrambling butterfly oogenesis.</title>
        <authorList>
            <person name="Carter J.M."/>
            <person name="Baker S.C."/>
            <person name="Pink R."/>
            <person name="Carter D.R."/>
            <person name="Collins A."/>
            <person name="Tomlin J."/>
            <person name="Gibbs M."/>
            <person name="Breuker C.J."/>
        </authorList>
    </citation>
    <scope>NUCLEOTIDE SEQUENCE</scope>
    <source>
        <tissue evidence="2">Ovary</tissue>
    </source>
</reference>
<dbReference type="PANTHER" id="PTHR23240:SF6">
    <property type="entry name" value="DNA CROSS-LINK REPAIR 1A PROTEIN"/>
    <property type="match status" value="1"/>
</dbReference>
<proteinExistence type="predicted"/>
<evidence type="ECO:0000313" key="2">
    <source>
        <dbReference type="EMBL" id="JAA86871.1"/>
    </source>
</evidence>
<feature type="region of interest" description="Disordered" evidence="1">
    <location>
        <begin position="1"/>
        <end position="46"/>
    </location>
</feature>
<name>S4P593_9NEOP</name>
<dbReference type="SUPFAM" id="SSF56281">
    <property type="entry name" value="Metallo-hydrolase/oxidoreductase"/>
    <property type="match status" value="1"/>
</dbReference>
<dbReference type="InterPro" id="IPR036866">
    <property type="entry name" value="RibonucZ/Hydroxyglut_hydro"/>
</dbReference>
<evidence type="ECO:0000256" key="1">
    <source>
        <dbReference type="SAM" id="MobiDB-lite"/>
    </source>
</evidence>
<dbReference type="GO" id="GO:0036297">
    <property type="term" value="P:interstrand cross-link repair"/>
    <property type="evidence" value="ECO:0007669"/>
    <property type="project" value="TreeGrafter"/>
</dbReference>
<sequence>MNKNSGVIDFKHDGRSFYKPNRNESSKTTRHMQQSPSPKASLKTSISDVPRNILQMSKKDSAGLLSPRRPVESIQFNLPLRSKSNKNSIVARNNIPHYKIVAGTHFAVDAFSYGDIPNVKHYFLTHFHSDHYSGLKKSFNKLLLCSKITADLCTS</sequence>
<protein>
    <submittedName>
        <fullName evidence="2">DNA cross-link repair 1A protein</fullName>
    </submittedName>
</protein>
<dbReference type="GO" id="GO:0006303">
    <property type="term" value="P:double-strand break repair via nonhomologous end joining"/>
    <property type="evidence" value="ECO:0007669"/>
    <property type="project" value="TreeGrafter"/>
</dbReference>
<dbReference type="GO" id="GO:0003684">
    <property type="term" value="F:damaged DNA binding"/>
    <property type="evidence" value="ECO:0007669"/>
    <property type="project" value="TreeGrafter"/>
</dbReference>